<gene>
    <name evidence="3" type="ORF">SAMN04487936_101189</name>
</gene>
<reference evidence="4" key="1">
    <citation type="submission" date="2016-10" db="EMBL/GenBank/DDBJ databases">
        <authorList>
            <person name="Varghese N."/>
            <person name="Submissions S."/>
        </authorList>
    </citation>
    <scope>NUCLEOTIDE SEQUENCE [LARGE SCALE GENOMIC DNA]</scope>
    <source>
        <strain evidence="4">CGMCC 1.3704</strain>
    </source>
</reference>
<sequence length="183" mass="21506">MWRILSVAFLVSLTLLGCQAEDSKELQEEKSSYEPLGYEEDGGIDRRGKIPTGKDSYFKRTAEEEFRKSQYNQTNRSHDNDFNNEDAMAVVEKVHELDEVTMAQAFSTDDHMYVAIMVNPYDRRDQSITEKVEGKVREMTDKKITIYTNNNDWDHRKNLNSRLKASEAPDRLKERIRHFFNQE</sequence>
<evidence type="ECO:0000313" key="3">
    <source>
        <dbReference type="EMBL" id="SFJ17010.1"/>
    </source>
</evidence>
<evidence type="ECO:0000313" key="4">
    <source>
        <dbReference type="Proteomes" id="UP000183557"/>
    </source>
</evidence>
<accession>A0A1I3P6N3</accession>
<keyword evidence="4" id="KW-1185">Reference proteome</keyword>
<feature type="chain" id="PRO_5010220539" evidence="2">
    <location>
        <begin position="21"/>
        <end position="183"/>
    </location>
</feature>
<dbReference type="OrthoDB" id="2964917at2"/>
<protein>
    <submittedName>
        <fullName evidence="3">Sporulation lipoprotein YhcN/YlaJ (Spore_YhcN_YlaJ)</fullName>
    </submittedName>
</protein>
<dbReference type="Pfam" id="PF09580">
    <property type="entry name" value="Spore_YhcN_YlaJ"/>
    <property type="match status" value="1"/>
</dbReference>
<dbReference type="Proteomes" id="UP000183557">
    <property type="component" value="Unassembled WGS sequence"/>
</dbReference>
<feature type="signal peptide" evidence="2">
    <location>
        <begin position="1"/>
        <end position="20"/>
    </location>
</feature>
<keyword evidence="3" id="KW-0449">Lipoprotein</keyword>
<evidence type="ECO:0000256" key="2">
    <source>
        <dbReference type="SAM" id="SignalP"/>
    </source>
</evidence>
<evidence type="ECO:0000256" key="1">
    <source>
        <dbReference type="SAM" id="MobiDB-lite"/>
    </source>
</evidence>
<dbReference type="InterPro" id="IPR019076">
    <property type="entry name" value="Spore_lipoprot_YhcN/YlaJ-like"/>
</dbReference>
<dbReference type="PROSITE" id="PS51257">
    <property type="entry name" value="PROKAR_LIPOPROTEIN"/>
    <property type="match status" value="1"/>
</dbReference>
<keyword evidence="2" id="KW-0732">Signal</keyword>
<feature type="region of interest" description="Disordered" evidence="1">
    <location>
        <begin position="24"/>
        <end position="54"/>
    </location>
</feature>
<dbReference type="AlphaFoldDB" id="A0A1I3P6N3"/>
<dbReference type="EMBL" id="FOSB01000001">
    <property type="protein sequence ID" value="SFJ17010.1"/>
    <property type="molecule type" value="Genomic_DNA"/>
</dbReference>
<organism evidence="3 4">
    <name type="scientific">Halobacillus dabanensis</name>
    <dbReference type="NCBI Taxonomy" id="240302"/>
    <lineage>
        <taxon>Bacteria</taxon>
        <taxon>Bacillati</taxon>
        <taxon>Bacillota</taxon>
        <taxon>Bacilli</taxon>
        <taxon>Bacillales</taxon>
        <taxon>Bacillaceae</taxon>
        <taxon>Halobacillus</taxon>
    </lineage>
</organism>
<name>A0A1I3P6N3_HALDA</name>
<dbReference type="RefSeq" id="WP_075034682.1">
    <property type="nucleotide sequence ID" value="NZ_FOSB01000001.1"/>
</dbReference>
<proteinExistence type="predicted"/>